<comment type="caution">
    <text evidence="2">The sequence shown here is derived from an EMBL/GenBank/DDBJ whole genome shotgun (WGS) entry which is preliminary data.</text>
</comment>
<gene>
    <name evidence="2" type="ORF">QJS04_geneDACA019556</name>
</gene>
<dbReference type="EMBL" id="JAUJYN010000010">
    <property type="protein sequence ID" value="KAK1262764.1"/>
    <property type="molecule type" value="Genomic_DNA"/>
</dbReference>
<sequence>MAPETFKRIDGFSAVSKQPSCQEERLKALQGIYHCGYHSERTYGATSYVIVHPEGNILVDSPRYTERLAGKIEALGGARYMFLTHRDDVGDHDKWSKRLRCDRILHSKDVEVSTADVEMQLYGDGPWDIGTHFELIHTPGHTRGSVCLFYKPLKVLFTGDHLANTPESTLTISEEYNQVSGHDRRVKYRDVQEKNSALKAFLASKIQYSMA</sequence>
<proteinExistence type="predicted"/>
<dbReference type="Gene3D" id="3.60.15.10">
    <property type="entry name" value="Ribonuclease Z/Hydroxyacylglutathione hydrolase-like"/>
    <property type="match status" value="1"/>
</dbReference>
<dbReference type="Pfam" id="PF00753">
    <property type="entry name" value="Lactamase_B"/>
    <property type="match status" value="1"/>
</dbReference>
<evidence type="ECO:0000259" key="1">
    <source>
        <dbReference type="SMART" id="SM00849"/>
    </source>
</evidence>
<evidence type="ECO:0000313" key="2">
    <source>
        <dbReference type="EMBL" id="KAK1262764.1"/>
    </source>
</evidence>
<keyword evidence="3" id="KW-1185">Reference proteome</keyword>
<organism evidence="2 3">
    <name type="scientific">Acorus gramineus</name>
    <name type="common">Dwarf sweet flag</name>
    <dbReference type="NCBI Taxonomy" id="55184"/>
    <lineage>
        <taxon>Eukaryota</taxon>
        <taxon>Viridiplantae</taxon>
        <taxon>Streptophyta</taxon>
        <taxon>Embryophyta</taxon>
        <taxon>Tracheophyta</taxon>
        <taxon>Spermatophyta</taxon>
        <taxon>Magnoliopsida</taxon>
        <taxon>Liliopsida</taxon>
        <taxon>Acoraceae</taxon>
        <taxon>Acorus</taxon>
    </lineage>
</organism>
<dbReference type="PANTHER" id="PTHR42773">
    <property type="entry name" value="METALLO-BETA-LACTAMASE-RELATED"/>
    <property type="match status" value="1"/>
</dbReference>
<reference evidence="2" key="2">
    <citation type="submission" date="2023-06" db="EMBL/GenBank/DDBJ databases">
        <authorList>
            <person name="Ma L."/>
            <person name="Liu K.-W."/>
            <person name="Li Z."/>
            <person name="Hsiao Y.-Y."/>
            <person name="Qi Y."/>
            <person name="Fu T."/>
            <person name="Tang G."/>
            <person name="Zhang D."/>
            <person name="Sun W.-H."/>
            <person name="Liu D.-K."/>
            <person name="Li Y."/>
            <person name="Chen G.-Z."/>
            <person name="Liu X.-D."/>
            <person name="Liao X.-Y."/>
            <person name="Jiang Y.-T."/>
            <person name="Yu X."/>
            <person name="Hao Y."/>
            <person name="Huang J."/>
            <person name="Zhao X.-W."/>
            <person name="Ke S."/>
            <person name="Chen Y.-Y."/>
            <person name="Wu W.-L."/>
            <person name="Hsu J.-L."/>
            <person name="Lin Y.-F."/>
            <person name="Huang M.-D."/>
            <person name="Li C.-Y."/>
            <person name="Huang L."/>
            <person name="Wang Z.-W."/>
            <person name="Zhao X."/>
            <person name="Zhong W.-Y."/>
            <person name="Peng D.-H."/>
            <person name="Ahmad S."/>
            <person name="Lan S."/>
            <person name="Zhang J.-S."/>
            <person name="Tsai W.-C."/>
            <person name="Van De Peer Y."/>
            <person name="Liu Z.-J."/>
        </authorList>
    </citation>
    <scope>NUCLEOTIDE SEQUENCE</scope>
    <source>
        <strain evidence="2">SCP</strain>
        <tissue evidence="2">Leaves</tissue>
    </source>
</reference>
<evidence type="ECO:0000313" key="3">
    <source>
        <dbReference type="Proteomes" id="UP001179952"/>
    </source>
</evidence>
<protein>
    <recommendedName>
        <fullName evidence="1">Metallo-beta-lactamase domain-containing protein</fullName>
    </recommendedName>
</protein>
<dbReference type="InterPro" id="IPR001279">
    <property type="entry name" value="Metallo-B-lactamas"/>
</dbReference>
<feature type="domain" description="Metallo-beta-lactamase" evidence="1">
    <location>
        <begin position="44"/>
        <end position="205"/>
    </location>
</feature>
<reference evidence="2" key="1">
    <citation type="journal article" date="2023" name="Nat. Commun.">
        <title>Diploid and tetraploid genomes of Acorus and the evolution of monocots.</title>
        <authorList>
            <person name="Ma L."/>
            <person name="Liu K.W."/>
            <person name="Li Z."/>
            <person name="Hsiao Y.Y."/>
            <person name="Qi Y."/>
            <person name="Fu T."/>
            <person name="Tang G.D."/>
            <person name="Zhang D."/>
            <person name="Sun W.H."/>
            <person name="Liu D.K."/>
            <person name="Li Y."/>
            <person name="Chen G.Z."/>
            <person name="Liu X.D."/>
            <person name="Liao X.Y."/>
            <person name="Jiang Y.T."/>
            <person name="Yu X."/>
            <person name="Hao Y."/>
            <person name="Huang J."/>
            <person name="Zhao X.W."/>
            <person name="Ke S."/>
            <person name="Chen Y.Y."/>
            <person name="Wu W.L."/>
            <person name="Hsu J.L."/>
            <person name="Lin Y.F."/>
            <person name="Huang M.D."/>
            <person name="Li C.Y."/>
            <person name="Huang L."/>
            <person name="Wang Z.W."/>
            <person name="Zhao X."/>
            <person name="Zhong W.Y."/>
            <person name="Peng D.H."/>
            <person name="Ahmad S."/>
            <person name="Lan S."/>
            <person name="Zhang J.S."/>
            <person name="Tsai W.C."/>
            <person name="Van de Peer Y."/>
            <person name="Liu Z.J."/>
        </authorList>
    </citation>
    <scope>NUCLEOTIDE SEQUENCE</scope>
    <source>
        <strain evidence="2">SCP</strain>
    </source>
</reference>
<dbReference type="AlphaFoldDB" id="A0AAV9AEY7"/>
<dbReference type="PANTHER" id="PTHR42773:SF1">
    <property type="entry name" value="METALLO-BETA-LACTAMASE FAMILY PROTEIN"/>
    <property type="match status" value="1"/>
</dbReference>
<dbReference type="SUPFAM" id="SSF56281">
    <property type="entry name" value="Metallo-hydrolase/oxidoreductase"/>
    <property type="match status" value="1"/>
</dbReference>
<dbReference type="Proteomes" id="UP001179952">
    <property type="component" value="Unassembled WGS sequence"/>
</dbReference>
<name>A0AAV9AEY7_ACOGR</name>
<dbReference type="InterPro" id="IPR036866">
    <property type="entry name" value="RibonucZ/Hydroxyglut_hydro"/>
</dbReference>
<dbReference type="SMART" id="SM00849">
    <property type="entry name" value="Lactamase_B"/>
    <property type="match status" value="1"/>
</dbReference>
<accession>A0AAV9AEY7</accession>
<dbReference type="CDD" id="cd07727">
    <property type="entry name" value="YmaE-like_MBL-fold"/>
    <property type="match status" value="1"/>
</dbReference>